<dbReference type="PANTHER" id="PTHR30633">
    <property type="entry name" value="CYTOCHROME C-552 RESPIRATORY NITRITE REDUCTASE"/>
    <property type="match status" value="1"/>
</dbReference>
<reference evidence="11" key="1">
    <citation type="submission" date="2014-04" db="EMBL/GenBank/DDBJ databases">
        <title>putative catalytic subunit of cytochrome c nitrite reductase.</title>
        <authorList>
            <person name="Asanuma N."/>
        </authorList>
    </citation>
    <scope>NUCLEOTIDE SEQUENCE</scope>
    <source>
        <strain evidence="11">TH1</strain>
    </source>
</reference>
<keyword evidence="7" id="KW-0106">Calcium</keyword>
<evidence type="ECO:0000256" key="4">
    <source>
        <dbReference type="ARBA" id="ARBA00022617"/>
    </source>
</evidence>
<comment type="similarity">
    <text evidence="2">Belongs to the cytochrome c-552 family.</text>
</comment>
<protein>
    <recommendedName>
        <fullName evidence="3">nitrite reductase (cytochrome; ammonia-forming)</fullName>
        <ecNumber evidence="3">1.7.2.2</ecNumber>
    </recommendedName>
</protein>
<dbReference type="GO" id="GO:0042279">
    <property type="term" value="F:nitrite reductase (cytochrome, ammonia-forming) activity"/>
    <property type="evidence" value="ECO:0007669"/>
    <property type="project" value="UniProtKB-EC"/>
</dbReference>
<keyword evidence="8" id="KW-0560">Oxidoreductase</keyword>
<organism evidence="11">
    <name type="scientific">Selenomonas ruminantium subsp. lactilytica</name>
    <dbReference type="NCBI Taxonomy" id="114197"/>
    <lineage>
        <taxon>Bacteria</taxon>
        <taxon>Bacillati</taxon>
        <taxon>Bacillota</taxon>
        <taxon>Negativicutes</taxon>
        <taxon>Selenomonadales</taxon>
        <taxon>Selenomonadaceae</taxon>
        <taxon>Selenomonas</taxon>
    </lineage>
</organism>
<dbReference type="AlphaFoldDB" id="A0A024FBF3"/>
<dbReference type="SUPFAM" id="SSF48695">
    <property type="entry name" value="Multiheme cytochromes"/>
    <property type="match status" value="1"/>
</dbReference>
<dbReference type="Gene3D" id="1.10.1130.10">
    <property type="entry name" value="Flavocytochrome C3, Chain A"/>
    <property type="match status" value="1"/>
</dbReference>
<dbReference type="InterPro" id="IPR036280">
    <property type="entry name" value="Multihaem_cyt_sf"/>
</dbReference>
<evidence type="ECO:0000256" key="9">
    <source>
        <dbReference type="ARBA" id="ARBA00023004"/>
    </source>
</evidence>
<evidence type="ECO:0000256" key="8">
    <source>
        <dbReference type="ARBA" id="ARBA00023002"/>
    </source>
</evidence>
<dbReference type="InterPro" id="IPR003321">
    <property type="entry name" value="Cyt_c552"/>
</dbReference>
<sequence length="441" mass="49664">MSKLQKILAGIVAVCALFFGFVVVRLGAAPNDDSVKLAKISHENYAHVGKEAYKEAYPLEYNSYMKNNQGGESPTGYGGSDPGKSYIEMQPEIKENFKGYKFSVQYDVARGHTWAGVDQLNSQRIPPQKGNCIVCKGSWMYDKWYKESGWDFASLPFAEATPPYTNKDTVEGTDLYMGCSSCHDPDTMQLRVYQQGFVESMALKGIDISKASHNEMRGYVCGQCHNEYYFMAEDGRVRHPFIGGWEPEEQFKFYQTQSEQLGAFKQDWIHPDSKTPMLKAQHPDFEIWTTSVHADAGVTCVDCHMPYMRENGQKYTSHWMTSPLKTIEASCLKCHDESKETLIARVKTIHDNNFKLQRIAGQTVAKAHLAVKAAMDAGATDEQLAPVRLKLREAQWYWDWVAAENGNGFHNPDKCMRISGEAIDLAHQVIQDANALVKGSL</sequence>
<evidence type="ECO:0000256" key="1">
    <source>
        <dbReference type="ARBA" id="ARBA00004196"/>
    </source>
</evidence>
<proteinExistence type="inferred from homology"/>
<gene>
    <name evidence="11" type="primary">nrfA</name>
</gene>
<dbReference type="CDD" id="cd00548">
    <property type="entry name" value="NrfA-like"/>
    <property type="match status" value="1"/>
</dbReference>
<dbReference type="PANTHER" id="PTHR30633:SF0">
    <property type="entry name" value="CYTOCHROME C-552"/>
    <property type="match status" value="1"/>
</dbReference>
<keyword evidence="9" id="KW-0408">Iron</keyword>
<name>A0A024FBF3_SELRU</name>
<dbReference type="EC" id="1.7.2.2" evidence="3"/>
<dbReference type="EMBL" id="AB932643">
    <property type="protein sequence ID" value="BAO74200.1"/>
    <property type="molecule type" value="Genomic_DNA"/>
</dbReference>
<evidence type="ECO:0000256" key="3">
    <source>
        <dbReference type="ARBA" id="ARBA00011887"/>
    </source>
</evidence>
<evidence type="ECO:0000256" key="7">
    <source>
        <dbReference type="ARBA" id="ARBA00022837"/>
    </source>
</evidence>
<evidence type="ECO:0000256" key="5">
    <source>
        <dbReference type="ARBA" id="ARBA00022723"/>
    </source>
</evidence>
<evidence type="ECO:0000256" key="2">
    <source>
        <dbReference type="ARBA" id="ARBA00009288"/>
    </source>
</evidence>
<dbReference type="GO" id="GO:0020037">
    <property type="term" value="F:heme binding"/>
    <property type="evidence" value="ECO:0007669"/>
    <property type="project" value="TreeGrafter"/>
</dbReference>
<accession>A0A024FBF3</accession>
<comment type="subcellular location">
    <subcellularLocation>
        <location evidence="1">Cell envelope</location>
    </subcellularLocation>
</comment>
<dbReference type="PIRSF" id="PIRSF000243">
    <property type="entry name" value="Cyt_c552"/>
    <property type="match status" value="1"/>
</dbReference>
<dbReference type="GO" id="GO:0046872">
    <property type="term" value="F:metal ion binding"/>
    <property type="evidence" value="ECO:0007669"/>
    <property type="project" value="UniProtKB-KW"/>
</dbReference>
<keyword evidence="6" id="KW-0732">Signal</keyword>
<dbReference type="GO" id="GO:0019645">
    <property type="term" value="P:anaerobic electron transport chain"/>
    <property type="evidence" value="ECO:0007669"/>
    <property type="project" value="TreeGrafter"/>
</dbReference>
<comment type="catalytic activity">
    <reaction evidence="10">
        <text>6 Fe(III)-[cytochrome c] + NH4(+) + 2 H2O = 6 Fe(II)-[cytochrome c] + nitrite + 8 H(+)</text>
        <dbReference type="Rhea" id="RHEA:13089"/>
        <dbReference type="Rhea" id="RHEA-COMP:10350"/>
        <dbReference type="Rhea" id="RHEA-COMP:14399"/>
        <dbReference type="ChEBI" id="CHEBI:15377"/>
        <dbReference type="ChEBI" id="CHEBI:15378"/>
        <dbReference type="ChEBI" id="CHEBI:16301"/>
        <dbReference type="ChEBI" id="CHEBI:28938"/>
        <dbReference type="ChEBI" id="CHEBI:29033"/>
        <dbReference type="ChEBI" id="CHEBI:29034"/>
        <dbReference type="EC" id="1.7.2.2"/>
    </reaction>
</comment>
<evidence type="ECO:0000313" key="11">
    <source>
        <dbReference type="EMBL" id="BAO74200.1"/>
    </source>
</evidence>
<keyword evidence="4" id="KW-0349">Heme</keyword>
<evidence type="ECO:0000256" key="6">
    <source>
        <dbReference type="ARBA" id="ARBA00022729"/>
    </source>
</evidence>
<keyword evidence="5" id="KW-0479">Metal-binding</keyword>
<dbReference type="Pfam" id="PF02335">
    <property type="entry name" value="Cytochrom_C552"/>
    <property type="match status" value="1"/>
</dbReference>
<evidence type="ECO:0000256" key="10">
    <source>
        <dbReference type="ARBA" id="ARBA00049131"/>
    </source>
</evidence>
<dbReference type="GO" id="GO:0030288">
    <property type="term" value="C:outer membrane-bounded periplasmic space"/>
    <property type="evidence" value="ECO:0007669"/>
    <property type="project" value="TreeGrafter"/>
</dbReference>
<dbReference type="Gene3D" id="1.20.140.10">
    <property type="entry name" value="Butyryl-CoA Dehydrogenase, subunit A, domain 3"/>
    <property type="match status" value="1"/>
</dbReference>